<accession>A0ABW3AH36</accession>
<comment type="caution">
    <text evidence="1">The sequence shown here is derived from an EMBL/GenBank/DDBJ whole genome shotgun (WGS) entry which is preliminary data.</text>
</comment>
<dbReference type="RefSeq" id="WP_204981210.1">
    <property type="nucleotide sequence ID" value="NZ_JBHTII010000001.1"/>
</dbReference>
<name>A0ABW3AH36_9MICO</name>
<dbReference type="Gene3D" id="3.90.1140.10">
    <property type="entry name" value="Cyclic phosphodiesterase"/>
    <property type="match status" value="1"/>
</dbReference>
<dbReference type="GO" id="GO:0016874">
    <property type="term" value="F:ligase activity"/>
    <property type="evidence" value="ECO:0007669"/>
    <property type="project" value="UniProtKB-KW"/>
</dbReference>
<organism evidence="1 2">
    <name type="scientific">Microbacterium insulae</name>
    <dbReference type="NCBI Taxonomy" id="483014"/>
    <lineage>
        <taxon>Bacteria</taxon>
        <taxon>Bacillati</taxon>
        <taxon>Actinomycetota</taxon>
        <taxon>Actinomycetes</taxon>
        <taxon>Micrococcales</taxon>
        <taxon>Microbacteriaceae</taxon>
        <taxon>Microbacterium</taxon>
    </lineage>
</organism>
<dbReference type="InterPro" id="IPR009097">
    <property type="entry name" value="Cyclic_Pdiesterase"/>
</dbReference>
<keyword evidence="1" id="KW-0436">Ligase</keyword>
<dbReference type="SUPFAM" id="SSF55144">
    <property type="entry name" value="LigT-like"/>
    <property type="match status" value="1"/>
</dbReference>
<protein>
    <submittedName>
        <fullName evidence="1">2'-5' RNA ligase family protein</fullName>
    </submittedName>
</protein>
<sequence>MEHHRLVTIMATPGEVAATVDRSRWPVHVTLVGNFDVDPKALHVLSTDFATVTSSVQALEVRLGPAAQFGGSHDIPVLLAEHPTFHRLHNALAARVQGLTGFPAAEPAYWIGWVGIVRTSRLGPSPTPPKANC</sequence>
<proteinExistence type="predicted"/>
<gene>
    <name evidence="1" type="ORF">ACFQ0P_06075</name>
</gene>
<evidence type="ECO:0000313" key="2">
    <source>
        <dbReference type="Proteomes" id="UP001597055"/>
    </source>
</evidence>
<dbReference type="Proteomes" id="UP001597055">
    <property type="component" value="Unassembled WGS sequence"/>
</dbReference>
<keyword evidence="2" id="KW-1185">Reference proteome</keyword>
<dbReference type="EMBL" id="JBHTII010000001">
    <property type="protein sequence ID" value="MFD0789958.1"/>
    <property type="molecule type" value="Genomic_DNA"/>
</dbReference>
<reference evidence="2" key="1">
    <citation type="journal article" date="2019" name="Int. J. Syst. Evol. Microbiol.">
        <title>The Global Catalogue of Microorganisms (GCM) 10K type strain sequencing project: providing services to taxonomists for standard genome sequencing and annotation.</title>
        <authorList>
            <consortium name="The Broad Institute Genomics Platform"/>
            <consortium name="The Broad Institute Genome Sequencing Center for Infectious Disease"/>
            <person name="Wu L."/>
            <person name="Ma J."/>
        </authorList>
    </citation>
    <scope>NUCLEOTIDE SEQUENCE [LARGE SCALE GENOMIC DNA]</scope>
    <source>
        <strain evidence="2">CCUG 54523</strain>
    </source>
</reference>
<evidence type="ECO:0000313" key="1">
    <source>
        <dbReference type="EMBL" id="MFD0789958.1"/>
    </source>
</evidence>
<dbReference type="Pfam" id="PF13563">
    <property type="entry name" value="2_5_RNA_ligase2"/>
    <property type="match status" value="1"/>
</dbReference>